<dbReference type="AlphaFoldDB" id="A0A914XPP4"/>
<organism evidence="2 3">
    <name type="scientific">Plectus sambesii</name>
    <dbReference type="NCBI Taxonomy" id="2011161"/>
    <lineage>
        <taxon>Eukaryota</taxon>
        <taxon>Metazoa</taxon>
        <taxon>Ecdysozoa</taxon>
        <taxon>Nematoda</taxon>
        <taxon>Chromadorea</taxon>
        <taxon>Plectida</taxon>
        <taxon>Plectina</taxon>
        <taxon>Plectoidea</taxon>
        <taxon>Plectidae</taxon>
        <taxon>Plectus</taxon>
    </lineage>
</organism>
<keyword evidence="2" id="KW-1185">Reference proteome</keyword>
<reference evidence="3" key="1">
    <citation type="submission" date="2022-11" db="UniProtKB">
        <authorList>
            <consortium name="WormBaseParasite"/>
        </authorList>
    </citation>
    <scope>IDENTIFICATION</scope>
</reference>
<keyword evidence="1" id="KW-0812">Transmembrane</keyword>
<sequence length="199" mass="22255">MLRITHRATVYVRRYATLLRQRRPFFTIKQPAVLVSVVPQTRMFAAAAACLRYIMTKLAMCFHVFLCAFVLFMKLPFAEAIECFNFRVAEKEPHPTTMPVAKCKPGVFHCVKTIVIYEYNSGGSEGTTQERTTARCAFSEDECLDIGCVQRPPSDIMGIKKTNIQCCSREDLSNSSSQLSAAALLPVVAIILLSLLFTS</sequence>
<dbReference type="WBParaSite" id="PSAMB.scaffold9183size5254.g32198.t1">
    <property type="protein sequence ID" value="PSAMB.scaffold9183size5254.g32198.t1"/>
    <property type="gene ID" value="PSAMB.scaffold9183size5254.g32198"/>
</dbReference>
<keyword evidence="1" id="KW-0472">Membrane</keyword>
<protein>
    <submittedName>
        <fullName evidence="3">Uncharacterized protein</fullName>
    </submittedName>
</protein>
<evidence type="ECO:0000313" key="2">
    <source>
        <dbReference type="Proteomes" id="UP000887566"/>
    </source>
</evidence>
<feature type="transmembrane region" description="Helical" evidence="1">
    <location>
        <begin position="50"/>
        <end position="72"/>
    </location>
</feature>
<accession>A0A914XPP4</accession>
<name>A0A914XPP4_9BILA</name>
<evidence type="ECO:0000256" key="1">
    <source>
        <dbReference type="SAM" id="Phobius"/>
    </source>
</evidence>
<keyword evidence="1" id="KW-1133">Transmembrane helix</keyword>
<proteinExistence type="predicted"/>
<dbReference type="Proteomes" id="UP000887566">
    <property type="component" value="Unplaced"/>
</dbReference>
<feature type="transmembrane region" description="Helical" evidence="1">
    <location>
        <begin position="179"/>
        <end position="198"/>
    </location>
</feature>
<evidence type="ECO:0000313" key="3">
    <source>
        <dbReference type="WBParaSite" id="PSAMB.scaffold9183size5254.g32198.t1"/>
    </source>
</evidence>